<protein>
    <submittedName>
        <fullName evidence="1">Uncharacterized protein</fullName>
    </submittedName>
</protein>
<reference evidence="1 2" key="1">
    <citation type="submission" date="2018-03" db="EMBL/GenBank/DDBJ databases">
        <title>Draft Genome Sequences of the Obligatory Marine Myxobacteria Enhygromyxa salina SWB007.</title>
        <authorList>
            <person name="Poehlein A."/>
            <person name="Moghaddam J.A."/>
            <person name="Harms H."/>
            <person name="Alanjari M."/>
            <person name="Koenig G.M."/>
            <person name="Daniel R."/>
            <person name="Schaeberle T.F."/>
        </authorList>
    </citation>
    <scope>NUCLEOTIDE SEQUENCE [LARGE SCALE GENOMIC DNA]</scope>
    <source>
        <strain evidence="1 2">SWB007</strain>
    </source>
</reference>
<evidence type="ECO:0000313" key="2">
    <source>
        <dbReference type="Proteomes" id="UP000238823"/>
    </source>
</evidence>
<sequence length="68" mass="7749">MAKPDLKFRTLTTEHFLVHYHVGEEEVADHVAMLAERAYYADLDGAQITIDRDTETSAMEPPTRSVTR</sequence>
<dbReference type="EMBL" id="PVNL01000147">
    <property type="protein sequence ID" value="PRP93698.1"/>
    <property type="molecule type" value="Genomic_DNA"/>
</dbReference>
<accession>A0A2S9XLD6</accession>
<name>A0A2S9XLD6_9BACT</name>
<dbReference type="Proteomes" id="UP000238823">
    <property type="component" value="Unassembled WGS sequence"/>
</dbReference>
<dbReference type="RefSeq" id="WP_106094868.1">
    <property type="nucleotide sequence ID" value="NZ_PVNL01000147.1"/>
</dbReference>
<gene>
    <name evidence="1" type="ORF">ENSA7_81260</name>
</gene>
<dbReference type="OrthoDB" id="9799878at2"/>
<dbReference type="AlphaFoldDB" id="A0A2S9XLD6"/>
<evidence type="ECO:0000313" key="1">
    <source>
        <dbReference type="EMBL" id="PRP93698.1"/>
    </source>
</evidence>
<proteinExistence type="predicted"/>
<organism evidence="1 2">
    <name type="scientific">Enhygromyxa salina</name>
    <dbReference type="NCBI Taxonomy" id="215803"/>
    <lineage>
        <taxon>Bacteria</taxon>
        <taxon>Pseudomonadati</taxon>
        <taxon>Myxococcota</taxon>
        <taxon>Polyangia</taxon>
        <taxon>Nannocystales</taxon>
        <taxon>Nannocystaceae</taxon>
        <taxon>Enhygromyxa</taxon>
    </lineage>
</organism>
<comment type="caution">
    <text evidence="1">The sequence shown here is derived from an EMBL/GenBank/DDBJ whole genome shotgun (WGS) entry which is preliminary data.</text>
</comment>